<keyword evidence="1" id="KW-0472">Membrane</keyword>
<accession>A0A1D7THE4</accession>
<reference evidence="3" key="1">
    <citation type="submission" date="2016-08" db="EMBL/GenBank/DDBJ databases">
        <title>Complete genome sequence of the organohalide-respiring Epsilonproteobacterium Sulfurospirillum halorespirans.</title>
        <authorList>
            <person name="Goris T."/>
            <person name="Zimmermann J."/>
            <person name="Schenz B."/>
            <person name="Lemos M."/>
            <person name="Hackermueller J."/>
            <person name="Diekert G."/>
        </authorList>
    </citation>
    <scope>NUCLEOTIDE SEQUENCE [LARGE SCALE GENOMIC DNA]</scope>
    <source>
        <strain>DSM 13726</strain>
        <strain evidence="3">PCE-M2</strain>
    </source>
</reference>
<proteinExistence type="predicted"/>
<gene>
    <name evidence="2" type="ORF">SHALO_0640</name>
</gene>
<sequence>MQENYLIITVVVVIAIVLISLFILVSNMQKTVIIEVSHTPEQEEKERKIAIEALIDIAAKRSTTRNELTSAIFKAAKECPFPLKEKGMAPKVAKIYLNFVLLVASHHNADAKLIAFMDEELKKANPEYKHEIDVYENEGINQRGNRV</sequence>
<evidence type="ECO:0000256" key="1">
    <source>
        <dbReference type="SAM" id="Phobius"/>
    </source>
</evidence>
<protein>
    <submittedName>
        <fullName evidence="2">Putative membrane-bound protein</fullName>
    </submittedName>
</protein>
<keyword evidence="1" id="KW-1133">Transmembrane helix</keyword>
<name>A0A1D7THE4_9BACT</name>
<dbReference type="AlphaFoldDB" id="A0A1D7THE4"/>
<dbReference type="Proteomes" id="UP000094609">
    <property type="component" value="Chromosome"/>
</dbReference>
<feature type="transmembrane region" description="Helical" evidence="1">
    <location>
        <begin position="6"/>
        <end position="25"/>
    </location>
</feature>
<dbReference type="STRING" id="1193502.SHALO_0640"/>
<evidence type="ECO:0000313" key="3">
    <source>
        <dbReference type="Proteomes" id="UP000094609"/>
    </source>
</evidence>
<dbReference type="RefSeq" id="WP_069477345.1">
    <property type="nucleotide sequence ID" value="NZ_CP017111.1"/>
</dbReference>
<keyword evidence="1" id="KW-0812">Transmembrane</keyword>
<organism evidence="2 3">
    <name type="scientific">Sulfurospirillum halorespirans DSM 13726</name>
    <dbReference type="NCBI Taxonomy" id="1193502"/>
    <lineage>
        <taxon>Bacteria</taxon>
        <taxon>Pseudomonadati</taxon>
        <taxon>Campylobacterota</taxon>
        <taxon>Epsilonproteobacteria</taxon>
        <taxon>Campylobacterales</taxon>
        <taxon>Sulfurospirillaceae</taxon>
        <taxon>Sulfurospirillum</taxon>
    </lineage>
</organism>
<dbReference type="PATRIC" id="fig|1193502.14.peg.650"/>
<evidence type="ECO:0000313" key="2">
    <source>
        <dbReference type="EMBL" id="AOO64429.1"/>
    </source>
</evidence>
<keyword evidence="3" id="KW-1185">Reference proteome</keyword>
<dbReference type="EMBL" id="CP017111">
    <property type="protein sequence ID" value="AOO64429.1"/>
    <property type="molecule type" value="Genomic_DNA"/>
</dbReference>
<dbReference type="KEGG" id="shal:SHALO_0640"/>